<evidence type="ECO:0000256" key="14">
    <source>
        <dbReference type="ARBA" id="ARBA00041592"/>
    </source>
</evidence>
<evidence type="ECO:0000313" key="19">
    <source>
        <dbReference type="Proteomes" id="UP000651977"/>
    </source>
</evidence>
<evidence type="ECO:0000256" key="11">
    <source>
        <dbReference type="ARBA" id="ARBA00036904"/>
    </source>
</evidence>
<evidence type="ECO:0000256" key="13">
    <source>
        <dbReference type="ARBA" id="ARBA00040794"/>
    </source>
</evidence>
<comment type="caution">
    <text evidence="18">The sequence shown here is derived from an EMBL/GenBank/DDBJ whole genome shotgun (WGS) entry which is preliminary data.</text>
</comment>
<dbReference type="InterPro" id="IPR000086">
    <property type="entry name" value="NUDIX_hydrolase_dom"/>
</dbReference>
<dbReference type="PANTHER" id="PTHR47707">
    <property type="entry name" value="8-OXO-DGTP DIPHOSPHATASE"/>
    <property type="match status" value="1"/>
</dbReference>
<keyword evidence="19" id="KW-1185">Reference proteome</keyword>
<comment type="catalytic activity">
    <reaction evidence="11">
        <text>8-oxo-GTP + H2O = 8-oxo-GMP + diphosphate + H(+)</text>
        <dbReference type="Rhea" id="RHEA:67616"/>
        <dbReference type="ChEBI" id="CHEBI:15377"/>
        <dbReference type="ChEBI" id="CHEBI:15378"/>
        <dbReference type="ChEBI" id="CHEBI:33019"/>
        <dbReference type="ChEBI" id="CHEBI:143553"/>
        <dbReference type="ChEBI" id="CHEBI:145694"/>
    </reaction>
</comment>
<evidence type="ECO:0000256" key="8">
    <source>
        <dbReference type="ARBA" id="ARBA00022842"/>
    </source>
</evidence>
<keyword evidence="5" id="KW-0479">Metal-binding</keyword>
<dbReference type="Pfam" id="PF14815">
    <property type="entry name" value="NUDIX_4"/>
    <property type="match status" value="1"/>
</dbReference>
<gene>
    <name evidence="18" type="ORF">GCM10007414_07020</name>
</gene>
<dbReference type="PANTHER" id="PTHR47707:SF1">
    <property type="entry name" value="NUDIX HYDROLASE FAMILY PROTEIN"/>
    <property type="match status" value="1"/>
</dbReference>
<protein>
    <recommendedName>
        <fullName evidence="13">8-oxo-dGTP diphosphatase</fullName>
        <ecNumber evidence="12">3.6.1.55</ecNumber>
    </recommendedName>
    <alternativeName>
        <fullName evidence="16">7,8-dihydro-8-oxoguanine-triphosphatase</fullName>
    </alternativeName>
    <alternativeName>
        <fullName evidence="15">Mutator protein MutT</fullName>
    </alternativeName>
    <alternativeName>
        <fullName evidence="14">dGTP pyrophosphohydrolase</fullName>
    </alternativeName>
</protein>
<evidence type="ECO:0000256" key="1">
    <source>
        <dbReference type="ARBA" id="ARBA00001946"/>
    </source>
</evidence>
<comment type="cofactor">
    <cofactor evidence="1">
        <name>Mg(2+)</name>
        <dbReference type="ChEBI" id="CHEBI:18420"/>
    </cofactor>
</comment>
<keyword evidence="7" id="KW-0378">Hydrolase</keyword>
<dbReference type="InterPro" id="IPR047127">
    <property type="entry name" value="MutT-like"/>
</dbReference>
<dbReference type="InterPro" id="IPR029119">
    <property type="entry name" value="MutY_C"/>
</dbReference>
<keyword evidence="3" id="KW-0515">Mutator protein</keyword>
<dbReference type="InterPro" id="IPR015797">
    <property type="entry name" value="NUDIX_hydrolase-like_dom_sf"/>
</dbReference>
<reference evidence="19" key="1">
    <citation type="journal article" date="2019" name="Int. J. Syst. Evol. Microbiol.">
        <title>The Global Catalogue of Microorganisms (GCM) 10K type strain sequencing project: providing services to taxonomists for standard genome sequencing and annotation.</title>
        <authorList>
            <consortium name="The Broad Institute Genomics Platform"/>
            <consortium name="The Broad Institute Genome Sequencing Center for Infectious Disease"/>
            <person name="Wu L."/>
            <person name="Ma J."/>
        </authorList>
    </citation>
    <scope>NUCLEOTIDE SEQUENCE [LARGE SCALE GENOMIC DNA]</scope>
    <source>
        <strain evidence="19">CGMCC 1.10131</strain>
    </source>
</reference>
<evidence type="ECO:0000256" key="9">
    <source>
        <dbReference type="ARBA" id="ARBA00023204"/>
    </source>
</evidence>
<keyword evidence="8" id="KW-0460">Magnesium</keyword>
<evidence type="ECO:0000256" key="5">
    <source>
        <dbReference type="ARBA" id="ARBA00022723"/>
    </source>
</evidence>
<dbReference type="InterPro" id="IPR020476">
    <property type="entry name" value="Nudix_hydrolase"/>
</dbReference>
<keyword evidence="4" id="KW-0235">DNA replication</keyword>
<dbReference type="Proteomes" id="UP000651977">
    <property type="component" value="Unassembled WGS sequence"/>
</dbReference>
<evidence type="ECO:0000313" key="18">
    <source>
        <dbReference type="EMBL" id="GGA96638.1"/>
    </source>
</evidence>
<proteinExistence type="inferred from homology"/>
<dbReference type="Gene3D" id="3.90.79.10">
    <property type="entry name" value="Nucleoside Triphosphate Pyrophosphohydrolase"/>
    <property type="match status" value="1"/>
</dbReference>
<evidence type="ECO:0000256" key="6">
    <source>
        <dbReference type="ARBA" id="ARBA00022763"/>
    </source>
</evidence>
<name>A0ABQ1HXH1_9ALTE</name>
<dbReference type="InterPro" id="IPR003561">
    <property type="entry name" value="Mutator_MutT"/>
</dbReference>
<evidence type="ECO:0000256" key="10">
    <source>
        <dbReference type="ARBA" id="ARBA00035861"/>
    </source>
</evidence>
<dbReference type="CDD" id="cd03425">
    <property type="entry name" value="NUDIX_MutT_NudA_like"/>
    <property type="match status" value="1"/>
</dbReference>
<sequence>MKQVNVAVGVILQGDKVLLSFRHQQQHQGGKWEFPGGKIEADESVIEALARELQEELSIVIELASCKPLIRIEHDYGDKQVCLHVYTVSRFAGEPEGAEQQDIRWVAKQELVNYRFPEANHAILETLLAKPWAEFS</sequence>
<feature type="domain" description="Nudix hydrolase" evidence="17">
    <location>
        <begin position="1"/>
        <end position="131"/>
    </location>
</feature>
<evidence type="ECO:0000256" key="7">
    <source>
        <dbReference type="ARBA" id="ARBA00022801"/>
    </source>
</evidence>
<evidence type="ECO:0000256" key="4">
    <source>
        <dbReference type="ARBA" id="ARBA00022705"/>
    </source>
</evidence>
<evidence type="ECO:0000256" key="2">
    <source>
        <dbReference type="ARBA" id="ARBA00005582"/>
    </source>
</evidence>
<dbReference type="PRINTS" id="PR00502">
    <property type="entry name" value="NUDIXFAMILY"/>
</dbReference>
<evidence type="ECO:0000256" key="16">
    <source>
        <dbReference type="ARBA" id="ARBA00042798"/>
    </source>
</evidence>
<evidence type="ECO:0000256" key="15">
    <source>
        <dbReference type="ARBA" id="ARBA00041979"/>
    </source>
</evidence>
<dbReference type="EMBL" id="BMDY01000003">
    <property type="protein sequence ID" value="GGA96638.1"/>
    <property type="molecule type" value="Genomic_DNA"/>
</dbReference>
<accession>A0ABQ1HXH1</accession>
<comment type="catalytic activity">
    <reaction evidence="10">
        <text>8-oxo-dGTP + H2O = 8-oxo-dGMP + diphosphate + H(+)</text>
        <dbReference type="Rhea" id="RHEA:31575"/>
        <dbReference type="ChEBI" id="CHEBI:15377"/>
        <dbReference type="ChEBI" id="CHEBI:15378"/>
        <dbReference type="ChEBI" id="CHEBI:33019"/>
        <dbReference type="ChEBI" id="CHEBI:63224"/>
        <dbReference type="ChEBI" id="CHEBI:77896"/>
        <dbReference type="EC" id="3.6.1.55"/>
    </reaction>
</comment>
<dbReference type="SUPFAM" id="SSF55811">
    <property type="entry name" value="Nudix"/>
    <property type="match status" value="1"/>
</dbReference>
<dbReference type="PROSITE" id="PS51462">
    <property type="entry name" value="NUDIX"/>
    <property type="match status" value="1"/>
</dbReference>
<organism evidence="18 19">
    <name type="scientific">Agarivorans gilvus</name>
    <dbReference type="NCBI Taxonomy" id="680279"/>
    <lineage>
        <taxon>Bacteria</taxon>
        <taxon>Pseudomonadati</taxon>
        <taxon>Pseudomonadota</taxon>
        <taxon>Gammaproteobacteria</taxon>
        <taxon>Alteromonadales</taxon>
        <taxon>Alteromonadaceae</taxon>
        <taxon>Agarivorans</taxon>
    </lineage>
</organism>
<keyword evidence="6" id="KW-0227">DNA damage</keyword>
<evidence type="ECO:0000259" key="17">
    <source>
        <dbReference type="PROSITE" id="PS51462"/>
    </source>
</evidence>
<comment type="similarity">
    <text evidence="2">Belongs to the Nudix hydrolase family.</text>
</comment>
<evidence type="ECO:0000256" key="3">
    <source>
        <dbReference type="ARBA" id="ARBA00022457"/>
    </source>
</evidence>
<evidence type="ECO:0000256" key="12">
    <source>
        <dbReference type="ARBA" id="ARBA00038905"/>
    </source>
</evidence>
<dbReference type="EC" id="3.6.1.55" evidence="12"/>
<keyword evidence="9" id="KW-0234">DNA repair</keyword>
<dbReference type="NCBIfam" id="TIGR00586">
    <property type="entry name" value="mutt"/>
    <property type="match status" value="1"/>
</dbReference>
<dbReference type="RefSeq" id="WP_055732791.1">
    <property type="nucleotide sequence ID" value="NZ_BMDY01000003.1"/>
</dbReference>